<evidence type="ECO:0000313" key="2">
    <source>
        <dbReference type="EMBL" id="KAJ4927044.1"/>
    </source>
</evidence>
<dbReference type="Proteomes" id="UP001219934">
    <property type="component" value="Unassembled WGS sequence"/>
</dbReference>
<organism evidence="2 3">
    <name type="scientific">Pogonophryne albipinna</name>
    <dbReference type="NCBI Taxonomy" id="1090488"/>
    <lineage>
        <taxon>Eukaryota</taxon>
        <taxon>Metazoa</taxon>
        <taxon>Chordata</taxon>
        <taxon>Craniata</taxon>
        <taxon>Vertebrata</taxon>
        <taxon>Euteleostomi</taxon>
        <taxon>Actinopterygii</taxon>
        <taxon>Neopterygii</taxon>
        <taxon>Teleostei</taxon>
        <taxon>Neoteleostei</taxon>
        <taxon>Acanthomorphata</taxon>
        <taxon>Eupercaria</taxon>
        <taxon>Perciformes</taxon>
        <taxon>Notothenioidei</taxon>
        <taxon>Pogonophryne</taxon>
    </lineage>
</organism>
<comment type="caution">
    <text evidence="2">The sequence shown here is derived from an EMBL/GenBank/DDBJ whole genome shotgun (WGS) entry which is preliminary data.</text>
</comment>
<proteinExistence type="predicted"/>
<keyword evidence="3" id="KW-1185">Reference proteome</keyword>
<protein>
    <submittedName>
        <fullName evidence="2">Uncharacterized protein</fullName>
    </submittedName>
</protein>
<accession>A0AAD6F9U1</accession>
<evidence type="ECO:0000256" key="1">
    <source>
        <dbReference type="SAM" id="MobiDB-lite"/>
    </source>
</evidence>
<feature type="non-terminal residue" evidence="2">
    <location>
        <position position="200"/>
    </location>
</feature>
<evidence type="ECO:0000313" key="3">
    <source>
        <dbReference type="Proteomes" id="UP001219934"/>
    </source>
</evidence>
<feature type="non-terminal residue" evidence="2">
    <location>
        <position position="1"/>
    </location>
</feature>
<gene>
    <name evidence="2" type="ORF">JOQ06_014784</name>
</gene>
<sequence>IKTPSLLGMKPGVDMYSSPLSTHPENEVSLLSPGTGQIHPHCLRTNEPIHLEAPIDKRGGKYSTNAWEGSGERASGPAILFLAHIPRHSQPPPHTTRFHWQVTGERHEWGSPGHLGPGPDREDGTQGPSSIRDPPPNLNPKPITLPQALNCQSDPDLGTRSYLIPQGSLEGSEGLTNKQPLHSTLSHWVHGMGSGLMGNE</sequence>
<dbReference type="AlphaFoldDB" id="A0AAD6F9U1"/>
<dbReference type="EMBL" id="JAPTMU010000019">
    <property type="protein sequence ID" value="KAJ4927044.1"/>
    <property type="molecule type" value="Genomic_DNA"/>
</dbReference>
<reference evidence="2" key="1">
    <citation type="submission" date="2022-11" db="EMBL/GenBank/DDBJ databases">
        <title>Chromosome-level genome of Pogonophryne albipinna.</title>
        <authorList>
            <person name="Jo E."/>
        </authorList>
    </citation>
    <scope>NUCLEOTIDE SEQUENCE</scope>
    <source>
        <strain evidence="2">SGF0006</strain>
        <tissue evidence="2">Muscle</tissue>
    </source>
</reference>
<name>A0AAD6F9U1_9TELE</name>
<feature type="region of interest" description="Disordered" evidence="1">
    <location>
        <begin position="106"/>
        <end position="180"/>
    </location>
</feature>